<dbReference type="SUPFAM" id="SSF53474">
    <property type="entry name" value="alpha/beta-Hydrolases"/>
    <property type="match status" value="1"/>
</dbReference>
<gene>
    <name evidence="4" type="ORF">GCM10010994_32870</name>
</gene>
<dbReference type="Gene3D" id="3.40.50.1820">
    <property type="entry name" value="alpha/beta hydrolase"/>
    <property type="match status" value="1"/>
</dbReference>
<evidence type="ECO:0000256" key="3">
    <source>
        <dbReference type="SAM" id="SignalP"/>
    </source>
</evidence>
<dbReference type="Proteomes" id="UP000637002">
    <property type="component" value="Unassembled WGS sequence"/>
</dbReference>
<dbReference type="EMBL" id="BMGG01000005">
    <property type="protein sequence ID" value="GGC71861.1"/>
    <property type="molecule type" value="Genomic_DNA"/>
</dbReference>
<keyword evidence="3" id="KW-0732">Signal</keyword>
<proteinExistence type="inferred from homology"/>
<evidence type="ECO:0000313" key="5">
    <source>
        <dbReference type="Proteomes" id="UP000637002"/>
    </source>
</evidence>
<organism evidence="4 5">
    <name type="scientific">Chelatococcus reniformis</name>
    <dbReference type="NCBI Taxonomy" id="1494448"/>
    <lineage>
        <taxon>Bacteria</taxon>
        <taxon>Pseudomonadati</taxon>
        <taxon>Pseudomonadota</taxon>
        <taxon>Alphaproteobacteria</taxon>
        <taxon>Hyphomicrobiales</taxon>
        <taxon>Chelatococcaceae</taxon>
        <taxon>Chelatococcus</taxon>
    </lineage>
</organism>
<comment type="caution">
    <text evidence="4">The sequence shown here is derived from an EMBL/GenBank/DDBJ whole genome shotgun (WGS) entry which is preliminary data.</text>
</comment>
<sequence length="310" mass="32730">MVSGRTVSRGLAVGLTAAMWSGMAMAMEQPAVIPASEVRDVVARSGLAYRIFVGKPQREAPRGGYPVLYVLDGNAVFGTAVETMRLQSWRSEVSGVDPTLIVAIGYPGDAALSLDRRALDYTPRPAGVAADARSGGADAFLDFIETELKPQIERDLPVDRSRQALFGHSFGGLFVLHALFNRPGTFQAYVAASPSIWWHDRTILAAEASFVARASGIAPKPRLLITVGADEQPQVPAAALPSPHLTRIASARMVEEAEALAGRLAASGALPVAFVSFAGENHASVIPAALSRALRFAGRRAEPPSAPDVP</sequence>
<dbReference type="PANTHER" id="PTHR40841">
    <property type="entry name" value="SIDEROPHORE TRIACETYLFUSARININE C ESTERASE"/>
    <property type="match status" value="1"/>
</dbReference>
<accession>A0A916XHZ9</accession>
<dbReference type="PANTHER" id="PTHR40841:SF2">
    <property type="entry name" value="SIDEROPHORE-DEGRADING ESTERASE (EUROFUNG)"/>
    <property type="match status" value="1"/>
</dbReference>
<dbReference type="InterPro" id="IPR029058">
    <property type="entry name" value="AB_hydrolase_fold"/>
</dbReference>
<reference evidence="4" key="1">
    <citation type="journal article" date="2014" name="Int. J. Syst. Evol. Microbiol.">
        <title>Complete genome sequence of Corynebacterium casei LMG S-19264T (=DSM 44701T), isolated from a smear-ripened cheese.</title>
        <authorList>
            <consortium name="US DOE Joint Genome Institute (JGI-PGF)"/>
            <person name="Walter F."/>
            <person name="Albersmeier A."/>
            <person name="Kalinowski J."/>
            <person name="Ruckert C."/>
        </authorList>
    </citation>
    <scope>NUCLEOTIDE SEQUENCE</scope>
    <source>
        <strain evidence="4">CGMCC 1.12919</strain>
    </source>
</reference>
<evidence type="ECO:0000256" key="2">
    <source>
        <dbReference type="ARBA" id="ARBA00022801"/>
    </source>
</evidence>
<feature type="chain" id="PRO_5037134330" evidence="3">
    <location>
        <begin position="27"/>
        <end position="310"/>
    </location>
</feature>
<dbReference type="Pfam" id="PF00756">
    <property type="entry name" value="Esterase"/>
    <property type="match status" value="1"/>
</dbReference>
<reference evidence="4" key="2">
    <citation type="submission" date="2020-09" db="EMBL/GenBank/DDBJ databases">
        <authorList>
            <person name="Sun Q."/>
            <person name="Zhou Y."/>
        </authorList>
    </citation>
    <scope>NUCLEOTIDE SEQUENCE</scope>
    <source>
        <strain evidence="4">CGMCC 1.12919</strain>
    </source>
</reference>
<keyword evidence="2" id="KW-0378">Hydrolase</keyword>
<name>A0A916XHZ9_9HYPH</name>
<evidence type="ECO:0000256" key="1">
    <source>
        <dbReference type="ARBA" id="ARBA00005622"/>
    </source>
</evidence>
<dbReference type="InterPro" id="IPR000801">
    <property type="entry name" value="Esterase-like"/>
</dbReference>
<comment type="similarity">
    <text evidence="1">Belongs to the esterase D family.</text>
</comment>
<protein>
    <submittedName>
        <fullName evidence="4">IroE protein</fullName>
    </submittedName>
</protein>
<evidence type="ECO:0000313" key="4">
    <source>
        <dbReference type="EMBL" id="GGC71861.1"/>
    </source>
</evidence>
<feature type="signal peptide" evidence="3">
    <location>
        <begin position="1"/>
        <end position="26"/>
    </location>
</feature>
<dbReference type="AlphaFoldDB" id="A0A916XHZ9"/>
<keyword evidence="5" id="KW-1185">Reference proteome</keyword>
<dbReference type="GO" id="GO:0016788">
    <property type="term" value="F:hydrolase activity, acting on ester bonds"/>
    <property type="evidence" value="ECO:0007669"/>
    <property type="project" value="TreeGrafter"/>
</dbReference>
<dbReference type="InterPro" id="IPR052558">
    <property type="entry name" value="Siderophore_Hydrolase_D"/>
</dbReference>